<proteinExistence type="predicted"/>
<dbReference type="STRING" id="739.GCA_001059425_01617"/>
<feature type="chain" id="PRO_5003207722" evidence="1">
    <location>
        <begin position="22"/>
        <end position="187"/>
    </location>
</feature>
<name>E6KZE0_9PAST</name>
<reference evidence="2 3" key="1">
    <citation type="submission" date="2010-12" db="EMBL/GenBank/DDBJ databases">
        <authorList>
            <person name="Muzny D."/>
            <person name="Qin X."/>
            <person name="Deng J."/>
            <person name="Jiang H."/>
            <person name="Liu Y."/>
            <person name="Qu J."/>
            <person name="Song X.-Z."/>
            <person name="Zhang L."/>
            <person name="Thornton R."/>
            <person name="Coyle M."/>
            <person name="Francisco L."/>
            <person name="Jackson L."/>
            <person name="Javaid M."/>
            <person name="Korchina V."/>
            <person name="Kovar C."/>
            <person name="Mata R."/>
            <person name="Mathew T."/>
            <person name="Ngo R."/>
            <person name="Nguyen L."/>
            <person name="Nguyen N."/>
            <person name="Okwuonu G."/>
            <person name="Ongeri F."/>
            <person name="Pham C."/>
            <person name="Simmons D."/>
            <person name="Wilczek-Boney K."/>
            <person name="Hale W."/>
            <person name="Jakkamsetti A."/>
            <person name="Pham P."/>
            <person name="Ruth R."/>
            <person name="San Lucas F."/>
            <person name="Warren J."/>
            <person name="Zhang J."/>
            <person name="Zhao Z."/>
            <person name="Zhou C."/>
            <person name="Zhu D."/>
            <person name="Lee S."/>
            <person name="Bess C."/>
            <person name="Blankenburg K."/>
            <person name="Forbes L."/>
            <person name="Fu Q."/>
            <person name="Gubbala S."/>
            <person name="Hirani K."/>
            <person name="Jayaseelan J.C."/>
            <person name="Lara F."/>
            <person name="Munidasa M."/>
            <person name="Palculict T."/>
            <person name="Patil S."/>
            <person name="Pu L.-L."/>
            <person name="Saada N."/>
            <person name="Tang L."/>
            <person name="Weissenberger G."/>
            <person name="Zhu Y."/>
            <person name="Hemphill L."/>
            <person name="Shang Y."/>
            <person name="Youmans B."/>
            <person name="Ayvaz T."/>
            <person name="Ross M."/>
            <person name="Santibanez J."/>
            <person name="Aqrawi P."/>
            <person name="Gross S."/>
            <person name="Joshi V."/>
            <person name="Fowler G."/>
            <person name="Nazareth L."/>
            <person name="Reid J."/>
            <person name="Worley K."/>
            <person name="Petrosino J."/>
            <person name="Highlander S."/>
            <person name="Gibbs R."/>
        </authorList>
    </citation>
    <scope>NUCLEOTIDE SEQUENCE [LARGE SCALE GENOMIC DNA]</scope>
    <source>
        <strain evidence="2 3">ATCC 33393</strain>
    </source>
</reference>
<keyword evidence="2" id="KW-0418">Kinase</keyword>
<dbReference type="PROSITE" id="PS51257">
    <property type="entry name" value="PROKAR_LIPOPROTEIN"/>
    <property type="match status" value="1"/>
</dbReference>
<accession>E6KZE0</accession>
<keyword evidence="3" id="KW-1185">Reference proteome</keyword>
<gene>
    <name evidence="2" type="ORF">HMPREF9064_1482</name>
</gene>
<keyword evidence="2" id="KW-0808">Transferase</keyword>
<feature type="signal peptide" evidence="1">
    <location>
        <begin position="1"/>
        <end position="21"/>
    </location>
</feature>
<dbReference type="EMBL" id="AEPS01000010">
    <property type="protein sequence ID" value="EFU67135.1"/>
    <property type="molecule type" value="Genomic_DNA"/>
</dbReference>
<keyword evidence="1" id="KW-0732">Signal</keyword>
<protein>
    <submittedName>
        <fullName evidence="2">6-phosphofructokinase</fullName>
    </submittedName>
</protein>
<evidence type="ECO:0000256" key="1">
    <source>
        <dbReference type="SAM" id="SignalP"/>
    </source>
</evidence>
<evidence type="ECO:0000313" key="2">
    <source>
        <dbReference type="EMBL" id="EFU67135.1"/>
    </source>
</evidence>
<dbReference type="Proteomes" id="UP000032871">
    <property type="component" value="Unassembled WGS sequence"/>
</dbReference>
<sequence>MMKKTLVILTALFLTACVSNSQLDVPQRIQHNDKTYQLATQQDLGSVARYVYLLPGETPKEWQSAVEILLDRNFQNRTLQQRIDLRKRVYTNTGVKNFQLYSQDETLYAYVIYEPSEQNKDWQIDMAKGKELPFCGFVQYQYSLKIPKNYKLGNMNSKRVVNHLKKYLVEKEMKQLSKANWLLGCKA</sequence>
<organism evidence="2 3">
    <name type="scientific">Aggregatibacter segnis ATCC 33393</name>
    <dbReference type="NCBI Taxonomy" id="888057"/>
    <lineage>
        <taxon>Bacteria</taxon>
        <taxon>Pseudomonadati</taxon>
        <taxon>Pseudomonadota</taxon>
        <taxon>Gammaproteobacteria</taxon>
        <taxon>Pasteurellales</taxon>
        <taxon>Pasteurellaceae</taxon>
        <taxon>Aggregatibacter</taxon>
    </lineage>
</organism>
<dbReference type="GO" id="GO:0016301">
    <property type="term" value="F:kinase activity"/>
    <property type="evidence" value="ECO:0007669"/>
    <property type="project" value="UniProtKB-KW"/>
</dbReference>
<dbReference type="HOGENOM" id="CLU_121375_0_0_6"/>
<dbReference type="AlphaFoldDB" id="E6KZE0"/>
<evidence type="ECO:0000313" key="3">
    <source>
        <dbReference type="Proteomes" id="UP000032871"/>
    </source>
</evidence>
<comment type="caution">
    <text evidence="2">The sequence shown here is derived from an EMBL/GenBank/DDBJ whole genome shotgun (WGS) entry which is preliminary data.</text>
</comment>